<accession>A0A220UAS9</accession>
<evidence type="ECO:0000256" key="2">
    <source>
        <dbReference type="ARBA" id="ARBA00023315"/>
    </source>
</evidence>
<dbReference type="Proteomes" id="UP000198398">
    <property type="component" value="Chromosome"/>
</dbReference>
<dbReference type="InterPro" id="IPR016181">
    <property type="entry name" value="Acyl_CoA_acyltransferase"/>
</dbReference>
<dbReference type="PROSITE" id="PS51186">
    <property type="entry name" value="GNAT"/>
    <property type="match status" value="1"/>
</dbReference>
<evidence type="ECO:0000313" key="5">
    <source>
        <dbReference type="Proteomes" id="UP000198398"/>
    </source>
</evidence>
<dbReference type="KEGG" id="brv:CFK39_04840"/>
<feature type="domain" description="N-acetyltransferase" evidence="3">
    <location>
        <begin position="3"/>
        <end position="183"/>
    </location>
</feature>
<dbReference type="Gene3D" id="3.40.630.30">
    <property type="match status" value="1"/>
</dbReference>
<evidence type="ECO:0000259" key="3">
    <source>
        <dbReference type="PROSITE" id="PS51186"/>
    </source>
</evidence>
<keyword evidence="1 4" id="KW-0808">Transferase</keyword>
<dbReference type="CDD" id="cd04301">
    <property type="entry name" value="NAT_SF"/>
    <property type="match status" value="1"/>
</dbReference>
<evidence type="ECO:0000256" key="1">
    <source>
        <dbReference type="ARBA" id="ARBA00022679"/>
    </source>
</evidence>
<evidence type="ECO:0000313" key="4">
    <source>
        <dbReference type="EMBL" id="ASK65268.1"/>
    </source>
</evidence>
<gene>
    <name evidence="4" type="ORF">CFK39_04840</name>
</gene>
<keyword evidence="5" id="KW-1185">Reference proteome</keyword>
<dbReference type="GO" id="GO:0016747">
    <property type="term" value="F:acyltransferase activity, transferring groups other than amino-acyl groups"/>
    <property type="evidence" value="ECO:0007669"/>
    <property type="project" value="InterPro"/>
</dbReference>
<dbReference type="PANTHER" id="PTHR43877:SF1">
    <property type="entry name" value="ACETYLTRANSFERASE"/>
    <property type="match status" value="1"/>
</dbReference>
<dbReference type="Pfam" id="PF00583">
    <property type="entry name" value="Acetyltransf_1"/>
    <property type="match status" value="1"/>
</dbReference>
<proteinExistence type="predicted"/>
<reference evidence="5" key="1">
    <citation type="submission" date="2017-07" db="EMBL/GenBank/DDBJ databases">
        <title>Brachybacterium sp. VR2415.</title>
        <authorList>
            <person name="Tak E.J."/>
            <person name="Bae J.-W."/>
        </authorList>
    </citation>
    <scope>NUCLEOTIDE SEQUENCE [LARGE SCALE GENOMIC DNA]</scope>
    <source>
        <strain evidence="5">VR2415</strain>
    </source>
</reference>
<dbReference type="InterPro" id="IPR000182">
    <property type="entry name" value="GNAT_dom"/>
</dbReference>
<dbReference type="EMBL" id="CP022316">
    <property type="protein sequence ID" value="ASK65268.1"/>
    <property type="molecule type" value="Genomic_DNA"/>
</dbReference>
<protein>
    <submittedName>
        <fullName evidence="4">GNAT family N-acetyltransferase</fullName>
    </submittedName>
</protein>
<dbReference type="RefSeq" id="WP_089064510.1">
    <property type="nucleotide sequence ID" value="NZ_CP022316.1"/>
</dbReference>
<dbReference type="PANTHER" id="PTHR43877">
    <property type="entry name" value="AMINOALKYLPHOSPHONATE N-ACETYLTRANSFERASE-RELATED-RELATED"/>
    <property type="match status" value="1"/>
</dbReference>
<dbReference type="SUPFAM" id="SSF55729">
    <property type="entry name" value="Acyl-CoA N-acyltransferases (Nat)"/>
    <property type="match status" value="1"/>
</dbReference>
<dbReference type="OrthoDB" id="529907at2"/>
<name>A0A220UAS9_9MICO</name>
<keyword evidence="2" id="KW-0012">Acyltransferase</keyword>
<dbReference type="AlphaFoldDB" id="A0A220UAS9"/>
<dbReference type="InterPro" id="IPR050832">
    <property type="entry name" value="Bact_Acetyltransf"/>
</dbReference>
<organism evidence="4 5">
    <name type="scientific">Brachybacterium avium</name>
    <dbReference type="NCBI Taxonomy" id="2017485"/>
    <lineage>
        <taxon>Bacteria</taxon>
        <taxon>Bacillati</taxon>
        <taxon>Actinomycetota</taxon>
        <taxon>Actinomycetes</taxon>
        <taxon>Micrococcales</taxon>
        <taxon>Dermabacteraceae</taxon>
        <taxon>Brachybacterium</taxon>
    </lineage>
</organism>
<sequence>MDLSFRRAAPEDIPAAQEAYRQIIDHLARTADFPHWHTEDHPTPAQVAAWIAAGELYLALTPDDAGSASPTQIAGVVVLNHETAGGYGDADWAIDAAPEEVLVVHVLGVTPDHLGQGVARFLIDSSLRAARERGCRTIRLDAYVENLPARALYERYGFTDLGVHTLAYEGTDLEQFHLFEYVL</sequence>